<dbReference type="InterPro" id="IPR036396">
    <property type="entry name" value="Cyt_P450_sf"/>
</dbReference>
<accession>A0ABX3TE20</accession>
<keyword evidence="3" id="KW-1185">Reference proteome</keyword>
<evidence type="ECO:0008006" key="4">
    <source>
        <dbReference type="Google" id="ProtNLM"/>
    </source>
</evidence>
<protein>
    <recommendedName>
        <fullName evidence="4">Cytochrome P450</fullName>
    </recommendedName>
</protein>
<dbReference type="Proteomes" id="UP000192847">
    <property type="component" value="Unassembled WGS sequence"/>
</dbReference>
<evidence type="ECO:0000313" key="3">
    <source>
        <dbReference type="Proteomes" id="UP000192847"/>
    </source>
</evidence>
<gene>
    <name evidence="2" type="ORF">BST46_26840</name>
</gene>
<sequence>FDLDVLPQIPLETEPPLQRRIRRMLNSFVTPEALRSEEAGITEKIDRVMTRCVEQGTCDFVADFVNVLPPLVFFESFFEQEESEIGWVLDVLEVLHTQPERAGEEMPKLFKFCVDLLQERRSEGRRDDLAGTIAHLGLTGEDGLELTEKQRIEVINLMIMAGMAATSLTSWPPTRTCGTACARSTTT</sequence>
<organism evidence="2 3">
    <name type="scientific">Mycobacterium timonense</name>
    <dbReference type="NCBI Taxonomy" id="701043"/>
    <lineage>
        <taxon>Bacteria</taxon>
        <taxon>Bacillati</taxon>
        <taxon>Actinomycetota</taxon>
        <taxon>Actinomycetes</taxon>
        <taxon>Mycobacteriales</taxon>
        <taxon>Mycobacteriaceae</taxon>
        <taxon>Mycobacterium</taxon>
        <taxon>Mycobacterium avium complex (MAC)</taxon>
    </lineage>
</organism>
<proteinExistence type="inferred from homology"/>
<evidence type="ECO:0000256" key="1">
    <source>
        <dbReference type="ARBA" id="ARBA00010617"/>
    </source>
</evidence>
<dbReference type="SUPFAM" id="SSF48264">
    <property type="entry name" value="Cytochrome P450"/>
    <property type="match status" value="1"/>
</dbReference>
<name>A0ABX3TE20_9MYCO</name>
<feature type="non-terminal residue" evidence="2">
    <location>
        <position position="1"/>
    </location>
</feature>
<dbReference type="Gene3D" id="1.10.630.10">
    <property type="entry name" value="Cytochrome P450"/>
    <property type="match status" value="1"/>
</dbReference>
<comment type="similarity">
    <text evidence="1">Belongs to the cytochrome P450 family.</text>
</comment>
<dbReference type="PANTHER" id="PTHR46696:SF6">
    <property type="entry name" value="P450, PUTATIVE (EUROFUNG)-RELATED"/>
    <property type="match status" value="1"/>
</dbReference>
<dbReference type="PANTHER" id="PTHR46696">
    <property type="entry name" value="P450, PUTATIVE (EUROFUNG)-RELATED"/>
    <property type="match status" value="1"/>
</dbReference>
<comment type="caution">
    <text evidence="2">The sequence shown here is derived from an EMBL/GenBank/DDBJ whole genome shotgun (WGS) entry which is preliminary data.</text>
</comment>
<evidence type="ECO:0000313" key="2">
    <source>
        <dbReference type="EMBL" id="ORB77025.1"/>
    </source>
</evidence>
<dbReference type="EMBL" id="MVIL01000316">
    <property type="protein sequence ID" value="ORB77025.1"/>
    <property type="molecule type" value="Genomic_DNA"/>
</dbReference>
<reference evidence="2 3" key="1">
    <citation type="submission" date="2017-02" db="EMBL/GenBank/DDBJ databases">
        <title>The new phylogeny of genus Mycobacterium.</title>
        <authorList>
            <person name="Tortoli E."/>
            <person name="Trovato A."/>
            <person name="Cirillo D.M."/>
        </authorList>
    </citation>
    <scope>NUCLEOTIDE SEQUENCE [LARGE SCALE GENOMIC DNA]</scope>
    <source>
        <strain evidence="2 3">CCUG 56329</strain>
    </source>
</reference>